<feature type="binding site" evidence="7">
    <location>
        <begin position="109"/>
        <end position="115"/>
    </location>
    <ligand>
        <name>ATP</name>
        <dbReference type="ChEBI" id="CHEBI:30616"/>
    </ligand>
</feature>
<organism evidence="9 10">
    <name type="scientific">Leptospira kmetyi</name>
    <dbReference type="NCBI Taxonomy" id="408139"/>
    <lineage>
        <taxon>Bacteria</taxon>
        <taxon>Pseudomonadati</taxon>
        <taxon>Spirochaetota</taxon>
        <taxon>Spirochaetia</taxon>
        <taxon>Leptospirales</taxon>
        <taxon>Leptospiraceae</taxon>
        <taxon>Leptospira</taxon>
    </lineage>
</organism>
<evidence type="ECO:0000256" key="5">
    <source>
        <dbReference type="ARBA" id="ARBA00022741"/>
    </source>
</evidence>
<dbReference type="EC" id="6.3.2.9" evidence="7"/>
<dbReference type="HAMAP" id="MF_00639">
    <property type="entry name" value="MurD"/>
    <property type="match status" value="1"/>
</dbReference>
<dbReference type="EMBL" id="CP033614">
    <property type="protein sequence ID" value="AYV56845.1"/>
    <property type="molecule type" value="Genomic_DNA"/>
</dbReference>
<dbReference type="GO" id="GO:0005737">
    <property type="term" value="C:cytoplasm"/>
    <property type="evidence" value="ECO:0007669"/>
    <property type="project" value="UniProtKB-SubCell"/>
</dbReference>
<proteinExistence type="inferred from homology"/>
<evidence type="ECO:0000256" key="1">
    <source>
        <dbReference type="ARBA" id="ARBA00004496"/>
    </source>
</evidence>
<keyword evidence="5 7" id="KW-0547">Nucleotide-binding</keyword>
<dbReference type="Proteomes" id="UP000276407">
    <property type="component" value="Chromosome 1"/>
</dbReference>
<evidence type="ECO:0000256" key="2">
    <source>
        <dbReference type="ARBA" id="ARBA00004752"/>
    </source>
</evidence>
<comment type="pathway">
    <text evidence="2 7">Cell wall biogenesis; peptidoglycan biosynthesis.</text>
</comment>
<dbReference type="InterPro" id="IPR036615">
    <property type="entry name" value="Mur_ligase_C_dom_sf"/>
</dbReference>
<sequence>MKFPESLKGLKTLVLGGGISGNSALQLLISEDAQPILCDRNRPESIQVPFLPDNINPNHLPEISLIVKSPGVLPTHPILSYAIEKKIPVFSEIDLGKKFFHGRIIGVTGTDGKSTTTSLTAHLLRKDFSDLQEGGNLGIPFTSFSKKPISLAVLELSSYQLDDSSSLNLNVSVFLNLAPDHLERHKTMENYFQAKLKIADLSNPRHTLVVSEKIREKIEGSVSFQCKLKSFGRTSSSDAFLDENSLTIRTSLFTYDISRFHLPGTHNRENLAASILAAEAIGGKPESIQAQIPLFQGLPHRFQIAGEKHGLSFINDSKSTNLHSMLAGMATWKNLPQTCLILGGRPKQEDPKPLYDFLIRGIGSVVLIGEARSVWEEGIRNTIGDKLFAAENLNDAFGIFKNGNIISETASSADKTDVSEKTVSKKIRLSNGAEIGSVVFSPACASFDQYKNFEERGNHFLSLVEDFLNRIDG</sequence>
<protein>
    <recommendedName>
        <fullName evidence="7">UDP-N-acetylmuramoylalanine--D-glutamate ligase</fullName>
        <ecNumber evidence="7">6.3.2.9</ecNumber>
    </recommendedName>
    <alternativeName>
        <fullName evidence="7">D-glutamic acid-adding enzyme</fullName>
    </alternativeName>
    <alternativeName>
        <fullName evidence="7">UDP-N-acetylmuramoyl-L-alanyl-D-glutamate synthetase</fullName>
    </alternativeName>
</protein>
<keyword evidence="7" id="KW-0132">Cell division</keyword>
<dbReference type="Pfam" id="PF21799">
    <property type="entry name" value="MurD-like_N"/>
    <property type="match status" value="1"/>
</dbReference>
<name>A0AAD0XQH4_9LEPT</name>
<comment type="catalytic activity">
    <reaction evidence="7">
        <text>UDP-N-acetyl-alpha-D-muramoyl-L-alanine + D-glutamate + ATP = UDP-N-acetyl-alpha-D-muramoyl-L-alanyl-D-glutamate + ADP + phosphate + H(+)</text>
        <dbReference type="Rhea" id="RHEA:16429"/>
        <dbReference type="ChEBI" id="CHEBI:15378"/>
        <dbReference type="ChEBI" id="CHEBI:29986"/>
        <dbReference type="ChEBI" id="CHEBI:30616"/>
        <dbReference type="ChEBI" id="CHEBI:43474"/>
        <dbReference type="ChEBI" id="CHEBI:83898"/>
        <dbReference type="ChEBI" id="CHEBI:83900"/>
        <dbReference type="ChEBI" id="CHEBI:456216"/>
        <dbReference type="EC" id="6.3.2.9"/>
    </reaction>
</comment>
<dbReference type="PANTHER" id="PTHR43692">
    <property type="entry name" value="UDP-N-ACETYLMURAMOYLALANINE--D-GLUTAMATE LIGASE"/>
    <property type="match status" value="1"/>
</dbReference>
<keyword evidence="7" id="KW-0131">Cell cycle</keyword>
<evidence type="ECO:0000313" key="9">
    <source>
        <dbReference type="EMBL" id="AYV56845.1"/>
    </source>
</evidence>
<accession>A0AAD0XQH4</accession>
<dbReference type="Pfam" id="PF08245">
    <property type="entry name" value="Mur_ligase_M"/>
    <property type="match status" value="1"/>
</dbReference>
<dbReference type="PANTHER" id="PTHR43692:SF1">
    <property type="entry name" value="UDP-N-ACETYLMURAMOYLALANINE--D-GLUTAMATE LIGASE"/>
    <property type="match status" value="1"/>
</dbReference>
<reference evidence="9 10" key="1">
    <citation type="submission" date="2018-11" db="EMBL/GenBank/DDBJ databases">
        <title>Complete genome sequence of Leptospira kmetyi isolate LS 001/16 from soil sample associated with a leptospirosis patient in Kelantan.</title>
        <authorList>
            <person name="Muhammad Yusoff F."/>
            <person name="Muhammad Yusoff S."/>
            <person name="Ahmad M.N."/>
            <person name="Yusof N.Y."/>
            <person name="Aziah I."/>
        </authorList>
    </citation>
    <scope>NUCLEOTIDE SEQUENCE [LARGE SCALE GENOMIC DNA]</scope>
    <source>
        <strain evidence="9 10">LS 001/16</strain>
    </source>
</reference>
<dbReference type="InterPro" id="IPR036565">
    <property type="entry name" value="Mur-like_cat_sf"/>
</dbReference>
<dbReference type="GO" id="GO:0071555">
    <property type="term" value="P:cell wall organization"/>
    <property type="evidence" value="ECO:0007669"/>
    <property type="project" value="UniProtKB-KW"/>
</dbReference>
<evidence type="ECO:0000256" key="6">
    <source>
        <dbReference type="ARBA" id="ARBA00022840"/>
    </source>
</evidence>
<keyword evidence="6 7" id="KW-0067">ATP-binding</keyword>
<dbReference type="GO" id="GO:0005524">
    <property type="term" value="F:ATP binding"/>
    <property type="evidence" value="ECO:0007669"/>
    <property type="project" value="UniProtKB-UniRule"/>
</dbReference>
<evidence type="ECO:0000256" key="4">
    <source>
        <dbReference type="ARBA" id="ARBA00022598"/>
    </source>
</evidence>
<dbReference type="Gene3D" id="3.90.190.20">
    <property type="entry name" value="Mur ligase, C-terminal domain"/>
    <property type="match status" value="1"/>
</dbReference>
<keyword evidence="7" id="KW-0133">Cell shape</keyword>
<dbReference type="GO" id="GO:0008360">
    <property type="term" value="P:regulation of cell shape"/>
    <property type="evidence" value="ECO:0007669"/>
    <property type="project" value="UniProtKB-KW"/>
</dbReference>
<dbReference type="RefSeq" id="WP_123180035.1">
    <property type="nucleotide sequence ID" value="NZ_CP033614.1"/>
</dbReference>
<dbReference type="Gene3D" id="3.40.1190.10">
    <property type="entry name" value="Mur-like, catalytic domain"/>
    <property type="match status" value="1"/>
</dbReference>
<keyword evidence="7" id="KW-0573">Peptidoglycan synthesis</keyword>
<dbReference type="KEGG" id="lkm:EFP84_15965"/>
<keyword evidence="3 7" id="KW-0963">Cytoplasm</keyword>
<feature type="domain" description="Mur ligase central" evidence="8">
    <location>
        <begin position="107"/>
        <end position="278"/>
    </location>
</feature>
<dbReference type="GO" id="GO:0009252">
    <property type="term" value="P:peptidoglycan biosynthetic process"/>
    <property type="evidence" value="ECO:0007669"/>
    <property type="project" value="UniProtKB-UniRule"/>
</dbReference>
<evidence type="ECO:0000259" key="8">
    <source>
        <dbReference type="Pfam" id="PF08245"/>
    </source>
</evidence>
<dbReference type="InterPro" id="IPR013221">
    <property type="entry name" value="Mur_ligase_cen"/>
</dbReference>
<comment type="similarity">
    <text evidence="7">Belongs to the MurCDEF family.</text>
</comment>
<gene>
    <name evidence="7 9" type="primary">murD</name>
    <name evidence="9" type="ORF">EFP84_15965</name>
</gene>
<dbReference type="SUPFAM" id="SSF53623">
    <property type="entry name" value="MurD-like peptide ligases, catalytic domain"/>
    <property type="match status" value="1"/>
</dbReference>
<comment type="function">
    <text evidence="7">Cell wall formation. Catalyzes the addition of glutamate to the nucleotide precursor UDP-N-acetylmuramoyl-L-alanine (UMA).</text>
</comment>
<dbReference type="GO" id="GO:0008764">
    <property type="term" value="F:UDP-N-acetylmuramoylalanine-D-glutamate ligase activity"/>
    <property type="evidence" value="ECO:0007669"/>
    <property type="project" value="UniProtKB-UniRule"/>
</dbReference>
<dbReference type="Gene3D" id="3.40.50.720">
    <property type="entry name" value="NAD(P)-binding Rossmann-like Domain"/>
    <property type="match status" value="1"/>
</dbReference>
<evidence type="ECO:0000256" key="3">
    <source>
        <dbReference type="ARBA" id="ARBA00022490"/>
    </source>
</evidence>
<comment type="subcellular location">
    <subcellularLocation>
        <location evidence="1 7">Cytoplasm</location>
    </subcellularLocation>
</comment>
<keyword evidence="7" id="KW-0961">Cell wall biogenesis/degradation</keyword>
<evidence type="ECO:0000313" key="10">
    <source>
        <dbReference type="Proteomes" id="UP000276407"/>
    </source>
</evidence>
<dbReference type="InterPro" id="IPR005762">
    <property type="entry name" value="MurD"/>
</dbReference>
<dbReference type="AlphaFoldDB" id="A0AAD0XQH4"/>
<keyword evidence="4 7" id="KW-0436">Ligase</keyword>
<dbReference type="GO" id="GO:0051301">
    <property type="term" value="P:cell division"/>
    <property type="evidence" value="ECO:0007669"/>
    <property type="project" value="UniProtKB-KW"/>
</dbReference>
<dbReference type="SUPFAM" id="SSF53244">
    <property type="entry name" value="MurD-like peptide ligases, peptide-binding domain"/>
    <property type="match status" value="1"/>
</dbReference>
<dbReference type="SUPFAM" id="SSF51984">
    <property type="entry name" value="MurCD N-terminal domain"/>
    <property type="match status" value="1"/>
</dbReference>
<dbReference type="NCBIfam" id="TIGR01087">
    <property type="entry name" value="murD"/>
    <property type="match status" value="1"/>
</dbReference>
<evidence type="ECO:0000256" key="7">
    <source>
        <dbReference type="HAMAP-Rule" id="MF_00639"/>
    </source>
</evidence>